<gene>
    <name evidence="2" type="ORF">RBEAN4_0354</name>
</gene>
<dbReference type="PATRIC" id="fig|1359193.3.peg.336"/>
<evidence type="ECO:0000256" key="1">
    <source>
        <dbReference type="SAM" id="Phobius"/>
    </source>
</evidence>
<keyword evidence="1" id="KW-0812">Transmembrane</keyword>
<keyword evidence="1" id="KW-0472">Membrane</keyword>
<keyword evidence="1" id="KW-1133">Transmembrane helix</keyword>
<keyword evidence="3" id="KW-1185">Reference proteome</keyword>
<dbReference type="AlphaFoldDB" id="A0A0F3QAV0"/>
<accession>A0A0F3QAV0</accession>
<name>A0A0F3QAV0_RICBE</name>
<sequence>MMLTICDQGLLYPRIALLLSLQRILASFSKMSTIFFLLIIENINYFLISYLFANRKYIFGK</sequence>
<dbReference type="EMBL" id="LAOI01000001">
    <property type="protein sequence ID" value="KJV89377.1"/>
    <property type="molecule type" value="Genomic_DNA"/>
</dbReference>
<evidence type="ECO:0000313" key="3">
    <source>
        <dbReference type="Proteomes" id="UP000033661"/>
    </source>
</evidence>
<proteinExistence type="predicted"/>
<comment type="caution">
    <text evidence="2">The sequence shown here is derived from an EMBL/GenBank/DDBJ whole genome shotgun (WGS) entry which is preliminary data.</text>
</comment>
<reference evidence="2 3" key="1">
    <citation type="submission" date="2015-02" db="EMBL/GenBank/DDBJ databases">
        <title>Genome Sequencing of Rickettsiales.</title>
        <authorList>
            <person name="Daugherty S.C."/>
            <person name="Su Q."/>
            <person name="Abolude K."/>
            <person name="Beier-Sexton M."/>
            <person name="Carlyon J.A."/>
            <person name="Carter R."/>
            <person name="Day N.P."/>
            <person name="Dumler S.J."/>
            <person name="Dyachenko V."/>
            <person name="Godinez A."/>
            <person name="Kurtti T.J."/>
            <person name="Lichay M."/>
            <person name="Mullins K.E."/>
            <person name="Ott S."/>
            <person name="Pappas-Brown V."/>
            <person name="Paris D.H."/>
            <person name="Patel P."/>
            <person name="Richards A.L."/>
            <person name="Sadzewicz L."/>
            <person name="Sears K."/>
            <person name="Seidman D."/>
            <person name="Sengamalay N."/>
            <person name="Stenos J."/>
            <person name="Tallon L.J."/>
            <person name="Vincent G."/>
            <person name="Fraser C.M."/>
            <person name="Munderloh U."/>
            <person name="Dunning-Hotopp J.C."/>
        </authorList>
    </citation>
    <scope>NUCLEOTIDE SEQUENCE [LARGE SCALE GENOMIC DNA]</scope>
    <source>
        <strain evidence="2 3">RML An4</strain>
    </source>
</reference>
<organism evidence="2 3">
    <name type="scientific">Rickettsia bellii str. RML An4</name>
    <dbReference type="NCBI Taxonomy" id="1359193"/>
    <lineage>
        <taxon>Bacteria</taxon>
        <taxon>Pseudomonadati</taxon>
        <taxon>Pseudomonadota</taxon>
        <taxon>Alphaproteobacteria</taxon>
        <taxon>Rickettsiales</taxon>
        <taxon>Rickettsiaceae</taxon>
        <taxon>Rickettsieae</taxon>
        <taxon>Rickettsia</taxon>
        <taxon>belli group</taxon>
    </lineage>
</organism>
<evidence type="ECO:0000313" key="2">
    <source>
        <dbReference type="EMBL" id="KJV89377.1"/>
    </source>
</evidence>
<protein>
    <submittedName>
        <fullName evidence="2">Uncharacterized protein</fullName>
    </submittedName>
</protein>
<dbReference type="Proteomes" id="UP000033661">
    <property type="component" value="Unassembled WGS sequence"/>
</dbReference>
<feature type="transmembrane region" description="Helical" evidence="1">
    <location>
        <begin position="34"/>
        <end position="53"/>
    </location>
</feature>